<feature type="region of interest" description="Disordered" evidence="1">
    <location>
        <begin position="121"/>
        <end position="144"/>
    </location>
</feature>
<comment type="caution">
    <text evidence="4">The sequence shown here is derived from an EMBL/GenBank/DDBJ whole genome shotgun (WGS) entry which is preliminary data.</text>
</comment>
<name>A0A6I4SQ66_9SPHN</name>
<dbReference type="GO" id="GO:0042834">
    <property type="term" value="F:peptidoglycan binding"/>
    <property type="evidence" value="ECO:0007669"/>
    <property type="project" value="InterPro"/>
</dbReference>
<evidence type="ECO:0000259" key="3">
    <source>
        <dbReference type="PROSITE" id="PS51724"/>
    </source>
</evidence>
<evidence type="ECO:0000313" key="4">
    <source>
        <dbReference type="EMBL" id="MXO58071.1"/>
    </source>
</evidence>
<dbReference type="SUPFAM" id="SSF110997">
    <property type="entry name" value="Sporulation related repeat"/>
    <property type="match status" value="1"/>
</dbReference>
<dbReference type="Gene3D" id="3.30.70.1070">
    <property type="entry name" value="Sporulation related repeat"/>
    <property type="match status" value="1"/>
</dbReference>
<dbReference type="InterPro" id="IPR036680">
    <property type="entry name" value="SPOR-like_sf"/>
</dbReference>
<proteinExistence type="predicted"/>
<dbReference type="RefSeq" id="WP_159791353.1">
    <property type="nucleotide sequence ID" value="NZ_WTYM01000021.1"/>
</dbReference>
<feature type="region of interest" description="Disordered" evidence="1">
    <location>
        <begin position="86"/>
        <end position="106"/>
    </location>
</feature>
<dbReference type="Pfam" id="PF05036">
    <property type="entry name" value="SPOR"/>
    <property type="match status" value="1"/>
</dbReference>
<evidence type="ECO:0000256" key="1">
    <source>
        <dbReference type="SAM" id="MobiDB-lite"/>
    </source>
</evidence>
<feature type="transmembrane region" description="Helical" evidence="2">
    <location>
        <begin position="47"/>
        <end position="69"/>
    </location>
</feature>
<dbReference type="Proteomes" id="UP000433652">
    <property type="component" value="Unassembled WGS sequence"/>
</dbReference>
<gene>
    <name evidence="4" type="ORF">GRI89_00735</name>
</gene>
<keyword evidence="2" id="KW-1133">Transmembrane helix</keyword>
<keyword evidence="5" id="KW-1185">Reference proteome</keyword>
<protein>
    <submittedName>
        <fullName evidence="4">SPOR domain-containing protein</fullName>
    </submittedName>
</protein>
<organism evidence="4 5">
    <name type="scientific">Croceibacterium salegens</name>
    <dbReference type="NCBI Taxonomy" id="1737568"/>
    <lineage>
        <taxon>Bacteria</taxon>
        <taxon>Pseudomonadati</taxon>
        <taxon>Pseudomonadota</taxon>
        <taxon>Alphaproteobacteria</taxon>
        <taxon>Sphingomonadales</taxon>
        <taxon>Erythrobacteraceae</taxon>
        <taxon>Croceibacterium</taxon>
    </lineage>
</organism>
<evidence type="ECO:0000313" key="5">
    <source>
        <dbReference type="Proteomes" id="UP000433652"/>
    </source>
</evidence>
<feature type="domain" description="SPOR" evidence="3">
    <location>
        <begin position="139"/>
        <end position="220"/>
    </location>
</feature>
<dbReference type="InterPro" id="IPR007730">
    <property type="entry name" value="SPOR-like_dom"/>
</dbReference>
<keyword evidence="2" id="KW-0812">Transmembrane</keyword>
<keyword evidence="2" id="KW-0472">Membrane</keyword>
<accession>A0A6I4SQ66</accession>
<dbReference type="EMBL" id="WTYM01000021">
    <property type="protein sequence ID" value="MXO58071.1"/>
    <property type="molecule type" value="Genomic_DNA"/>
</dbReference>
<evidence type="ECO:0000256" key="2">
    <source>
        <dbReference type="SAM" id="Phobius"/>
    </source>
</evidence>
<dbReference type="OrthoDB" id="7390714at2"/>
<sequence length="220" mass="23042">MTGVGDQDDLDDAVEVEELAFADEDDRLPWLEADDQYEEGEVDTRRMVIFVVAALALLGAIISVGWWMLNRQADPALVADGSTITAPEEPYKERPDDPGGATAAGTGDASFAVAEGQQVESRVGEGSTVVPEPSIDRDQPANGGVGVQVGAYSSRERAEQGWQSLSGQHSALSGVSHRVLEGTVDGSPIFRLQAVAGDLGAAQQLCSSLKASGADCQVKN</sequence>
<dbReference type="AlphaFoldDB" id="A0A6I4SQ66"/>
<reference evidence="4 5" key="1">
    <citation type="submission" date="2019-12" db="EMBL/GenBank/DDBJ databases">
        <title>Genomic-based taxomic classification of the family Erythrobacteraceae.</title>
        <authorList>
            <person name="Xu L."/>
        </authorList>
    </citation>
    <scope>NUCLEOTIDE SEQUENCE [LARGE SCALE GENOMIC DNA]</scope>
    <source>
        <strain evidence="4 5">MCCC 1K01500</strain>
    </source>
</reference>
<dbReference type="PROSITE" id="PS51724">
    <property type="entry name" value="SPOR"/>
    <property type="match status" value="1"/>
</dbReference>